<dbReference type="PROSITE" id="PS51192">
    <property type="entry name" value="HELICASE_ATP_BIND_1"/>
    <property type="match status" value="1"/>
</dbReference>
<dbReference type="GO" id="GO:0003677">
    <property type="term" value="F:DNA binding"/>
    <property type="evidence" value="ECO:0007669"/>
    <property type="project" value="UniProtKB-UniRule"/>
</dbReference>
<dbReference type="GO" id="GO:0009381">
    <property type="term" value="F:excinuclease ABC activity"/>
    <property type="evidence" value="ECO:0007669"/>
    <property type="project" value="UniProtKB-UniRule"/>
</dbReference>
<comment type="similarity">
    <text evidence="2 13 14">Belongs to the UvrB family.</text>
</comment>
<dbReference type="PROSITE" id="PS50151">
    <property type="entry name" value="UVR"/>
    <property type="match status" value="1"/>
</dbReference>
<evidence type="ECO:0000256" key="7">
    <source>
        <dbReference type="ARBA" id="ARBA00022840"/>
    </source>
</evidence>
<dbReference type="GO" id="GO:0005524">
    <property type="term" value="F:ATP binding"/>
    <property type="evidence" value="ECO:0007669"/>
    <property type="project" value="UniProtKB-UniRule"/>
</dbReference>
<dbReference type="InterPro" id="IPR004807">
    <property type="entry name" value="UvrB"/>
</dbReference>
<dbReference type="CDD" id="cd17916">
    <property type="entry name" value="DEXHc_UvrB"/>
    <property type="match status" value="1"/>
</dbReference>
<feature type="domain" description="UVR" evidence="16">
    <location>
        <begin position="636"/>
        <end position="671"/>
    </location>
</feature>
<dbReference type="Pfam" id="PF00271">
    <property type="entry name" value="Helicase_C"/>
    <property type="match status" value="1"/>
</dbReference>
<gene>
    <name evidence="13" type="primary">uvrB</name>
    <name evidence="19" type="ORF">TH53_11820</name>
</gene>
<dbReference type="InterPro" id="IPR036876">
    <property type="entry name" value="UVR_dom_sf"/>
</dbReference>
<dbReference type="Gene3D" id="3.40.50.300">
    <property type="entry name" value="P-loop containing nucleotide triphosphate hydrolases"/>
    <property type="match status" value="3"/>
</dbReference>
<accession>A0A0D0GLC0</accession>
<keyword evidence="7 13" id="KW-0067">ATP-binding</keyword>
<dbReference type="Proteomes" id="UP000032049">
    <property type="component" value="Unassembled WGS sequence"/>
</dbReference>
<reference evidence="19 20" key="1">
    <citation type="submission" date="2015-01" db="EMBL/GenBank/DDBJ databases">
        <title>Draft genome sequence of Pedobacter sp. NL19 isolated from sludge of an effluent treatment pond in an abandoned uranium mine.</title>
        <authorList>
            <person name="Santos T."/>
            <person name="Caetano T."/>
            <person name="Covas C."/>
            <person name="Cruz A."/>
            <person name="Mendo S."/>
        </authorList>
    </citation>
    <scope>NUCLEOTIDE SEQUENCE [LARGE SCALE GENOMIC DNA]</scope>
    <source>
        <strain evidence="19 20">NL19</strain>
    </source>
</reference>
<sequence length="682" mass="78033">MKFQLVSDYKPTGDQPAAIEQLVTGVNNNENYQTLLGVTGSGKTFTVANVIQQTQKPTLILSHNKTLAAQLYGEFKNFFPENQVNYFVSYYDYYQPEAYMPSSNTYIEKDLSINEEIEKLRLRTTSALMSGRRDTIVVSSISCIYGMGNPEDFSRSVFRFSVGTRVSRNSFLHSLVEILYARTINDFKRGTFRVKGDTVDIFPAYLDTAYRISFFGDDIEELSVIDPVTGKTIEKVEDMAVYPANLFVTPKDRFTSSIWGIQEELEVRKNQLIGDRQLLEAKRLEERVNFDIEMMKELGYCSGIENYSRFFDGRQPGMRPFCLLDYFPDDYLMVIDESHVTVPQIRAMYGGDRSRKLSLVEYGFRLPSALDNRPLNFEEFESLAPQTIYVSATPADYELQKSEGIVIEQVIRPTGLLDPLIEVRPAVNQVDDLLDEIDKTIKMGDRVLVTTLTKRMAEELTKYMDRLNIKCRYIHSEVKTLERVEILRGLRLGEFDVLIGINLLREGLDLPEVSFVAILDADKEGFLRSDRALIQTVGRAARNDRGRVILYADKITDSMARTIDETSRRREKQIAYNTENGITPKTVGKSREAILEQTSVLDFSATTDHKKAYVETNQASIIADPIVQYMTQAEMQKSIDKTRKEMAKAAKDMDFLMAARLRDEMFAMETVFEERFGKQKVK</sequence>
<dbReference type="Pfam" id="PF02151">
    <property type="entry name" value="UVR"/>
    <property type="match status" value="1"/>
</dbReference>
<dbReference type="NCBIfam" id="NF003673">
    <property type="entry name" value="PRK05298.1"/>
    <property type="match status" value="1"/>
</dbReference>
<dbReference type="AlphaFoldDB" id="A0A0D0GLC0"/>
<evidence type="ECO:0000256" key="13">
    <source>
        <dbReference type="HAMAP-Rule" id="MF_00204"/>
    </source>
</evidence>
<evidence type="ECO:0000256" key="11">
    <source>
        <dbReference type="ARBA" id="ARBA00026033"/>
    </source>
</evidence>
<keyword evidence="8 13" id="KW-0267">Excision nuclease</keyword>
<keyword evidence="4 13" id="KW-0547">Nucleotide-binding</keyword>
<dbReference type="SUPFAM" id="SSF52540">
    <property type="entry name" value="P-loop containing nucleoside triphosphate hydrolases"/>
    <property type="match status" value="2"/>
</dbReference>
<feature type="short sequence motif" description="Beta-hairpin" evidence="13">
    <location>
        <begin position="90"/>
        <end position="113"/>
    </location>
</feature>
<dbReference type="SMART" id="SM00490">
    <property type="entry name" value="HELICc"/>
    <property type="match status" value="1"/>
</dbReference>
<keyword evidence="9 13" id="KW-0234">DNA repair</keyword>
<dbReference type="GO" id="GO:0016887">
    <property type="term" value="F:ATP hydrolysis activity"/>
    <property type="evidence" value="ECO:0007669"/>
    <property type="project" value="InterPro"/>
</dbReference>
<dbReference type="GO" id="GO:0005737">
    <property type="term" value="C:cytoplasm"/>
    <property type="evidence" value="ECO:0007669"/>
    <property type="project" value="UniProtKB-SubCell"/>
</dbReference>
<keyword evidence="20" id="KW-1185">Reference proteome</keyword>
<evidence type="ECO:0000256" key="1">
    <source>
        <dbReference type="ARBA" id="ARBA00004496"/>
    </source>
</evidence>
<proteinExistence type="inferred from homology"/>
<dbReference type="InterPro" id="IPR014001">
    <property type="entry name" value="Helicase_ATP-bd"/>
</dbReference>
<evidence type="ECO:0000259" key="16">
    <source>
        <dbReference type="PROSITE" id="PS50151"/>
    </source>
</evidence>
<evidence type="ECO:0000256" key="15">
    <source>
        <dbReference type="SAM" id="Coils"/>
    </source>
</evidence>
<dbReference type="PANTHER" id="PTHR24029">
    <property type="entry name" value="UVRABC SYSTEM PROTEIN B"/>
    <property type="match status" value="1"/>
</dbReference>
<dbReference type="InterPro" id="IPR027417">
    <property type="entry name" value="P-loop_NTPase"/>
</dbReference>
<dbReference type="Pfam" id="PF04851">
    <property type="entry name" value="ResIII"/>
    <property type="match status" value="1"/>
</dbReference>
<dbReference type="InterPro" id="IPR006935">
    <property type="entry name" value="Helicase/UvrB_N"/>
</dbReference>
<comment type="caution">
    <text evidence="19">The sequence shown here is derived from an EMBL/GenBank/DDBJ whole genome shotgun (WGS) entry which is preliminary data.</text>
</comment>
<keyword evidence="10 13" id="KW-0742">SOS response</keyword>
<dbReference type="InterPro" id="IPR001650">
    <property type="entry name" value="Helicase_C-like"/>
</dbReference>
<keyword evidence="6 13" id="KW-0228">DNA excision</keyword>
<dbReference type="InterPro" id="IPR041471">
    <property type="entry name" value="UvrB_inter"/>
</dbReference>
<evidence type="ECO:0000256" key="8">
    <source>
        <dbReference type="ARBA" id="ARBA00022881"/>
    </source>
</evidence>
<dbReference type="GO" id="GO:0006289">
    <property type="term" value="P:nucleotide-excision repair"/>
    <property type="evidence" value="ECO:0007669"/>
    <property type="project" value="UniProtKB-UniRule"/>
</dbReference>
<evidence type="ECO:0000256" key="3">
    <source>
        <dbReference type="ARBA" id="ARBA00022490"/>
    </source>
</evidence>
<dbReference type="RefSeq" id="WP_041882235.1">
    <property type="nucleotide sequence ID" value="NZ_CP157278.1"/>
</dbReference>
<dbReference type="OrthoDB" id="9806651at2"/>
<dbReference type="InterPro" id="IPR001943">
    <property type="entry name" value="UVR_dom"/>
</dbReference>
<feature type="domain" description="Helicase ATP-binding" evidence="17">
    <location>
        <begin position="24"/>
        <end position="182"/>
    </location>
</feature>
<organism evidence="19 20">
    <name type="scientific">Pedobacter lusitanus</name>
    <dbReference type="NCBI Taxonomy" id="1503925"/>
    <lineage>
        <taxon>Bacteria</taxon>
        <taxon>Pseudomonadati</taxon>
        <taxon>Bacteroidota</taxon>
        <taxon>Sphingobacteriia</taxon>
        <taxon>Sphingobacteriales</taxon>
        <taxon>Sphingobacteriaceae</taxon>
        <taxon>Pedobacter</taxon>
    </lineage>
</organism>
<evidence type="ECO:0000256" key="4">
    <source>
        <dbReference type="ARBA" id="ARBA00022741"/>
    </source>
</evidence>
<dbReference type="Pfam" id="PF12344">
    <property type="entry name" value="UvrB"/>
    <property type="match status" value="1"/>
</dbReference>
<name>A0A0D0GLC0_9SPHI</name>
<evidence type="ECO:0000256" key="12">
    <source>
        <dbReference type="ARBA" id="ARBA00029504"/>
    </source>
</evidence>
<comment type="subcellular location">
    <subcellularLocation>
        <location evidence="1 13 14">Cytoplasm</location>
    </subcellularLocation>
</comment>
<protein>
    <recommendedName>
        <fullName evidence="12 13">UvrABC system protein B</fullName>
        <shortName evidence="13">Protein UvrB</shortName>
    </recommendedName>
    <alternativeName>
        <fullName evidence="13">Excinuclease ABC subunit B</fullName>
    </alternativeName>
</protein>
<evidence type="ECO:0000256" key="6">
    <source>
        <dbReference type="ARBA" id="ARBA00022769"/>
    </source>
</evidence>
<evidence type="ECO:0000259" key="18">
    <source>
        <dbReference type="PROSITE" id="PS51194"/>
    </source>
</evidence>
<dbReference type="NCBIfam" id="TIGR00631">
    <property type="entry name" value="uvrb"/>
    <property type="match status" value="1"/>
</dbReference>
<dbReference type="InterPro" id="IPR024759">
    <property type="entry name" value="UvrB_YAD/RRR_dom"/>
</dbReference>
<dbReference type="SUPFAM" id="SSF46600">
    <property type="entry name" value="C-terminal UvrC-binding domain of UvrB"/>
    <property type="match status" value="1"/>
</dbReference>
<evidence type="ECO:0000256" key="2">
    <source>
        <dbReference type="ARBA" id="ARBA00008533"/>
    </source>
</evidence>
<evidence type="ECO:0000256" key="9">
    <source>
        <dbReference type="ARBA" id="ARBA00023204"/>
    </source>
</evidence>
<keyword evidence="3 13" id="KW-0963">Cytoplasm</keyword>
<dbReference type="PANTHER" id="PTHR24029:SF0">
    <property type="entry name" value="UVRABC SYSTEM PROTEIN B"/>
    <property type="match status" value="1"/>
</dbReference>
<feature type="domain" description="Helicase C-terminal" evidence="18">
    <location>
        <begin position="429"/>
        <end position="582"/>
    </location>
</feature>
<evidence type="ECO:0000256" key="14">
    <source>
        <dbReference type="RuleBase" id="RU003587"/>
    </source>
</evidence>
<feature type="binding site" evidence="13">
    <location>
        <begin position="37"/>
        <end position="44"/>
    </location>
    <ligand>
        <name>ATP</name>
        <dbReference type="ChEBI" id="CHEBI:30616"/>
    </ligand>
</feature>
<keyword evidence="5 13" id="KW-0227">DNA damage</keyword>
<keyword evidence="15" id="KW-0175">Coiled coil</keyword>
<evidence type="ECO:0000256" key="10">
    <source>
        <dbReference type="ARBA" id="ARBA00023236"/>
    </source>
</evidence>
<feature type="coiled-coil region" evidence="15">
    <location>
        <begin position="632"/>
        <end position="659"/>
    </location>
</feature>
<comment type="subunit">
    <text evidence="11 13 14">Forms a heterotetramer with UvrA during the search for lesions. Interacts with UvrC in an incision complex.</text>
</comment>
<dbReference type="SMART" id="SM00487">
    <property type="entry name" value="DEXDc"/>
    <property type="match status" value="1"/>
</dbReference>
<dbReference type="STRING" id="1503925.TH53_11820"/>
<evidence type="ECO:0000313" key="20">
    <source>
        <dbReference type="Proteomes" id="UP000032049"/>
    </source>
</evidence>
<evidence type="ECO:0000259" key="17">
    <source>
        <dbReference type="PROSITE" id="PS51192"/>
    </source>
</evidence>
<evidence type="ECO:0000256" key="5">
    <source>
        <dbReference type="ARBA" id="ARBA00022763"/>
    </source>
</evidence>
<dbReference type="PROSITE" id="PS51194">
    <property type="entry name" value="HELICASE_CTER"/>
    <property type="match status" value="1"/>
</dbReference>
<comment type="domain">
    <text evidence="13">The beta-hairpin motif is involved in DNA binding.</text>
</comment>
<dbReference type="HAMAP" id="MF_00204">
    <property type="entry name" value="UvrB"/>
    <property type="match status" value="1"/>
</dbReference>
<comment type="function">
    <text evidence="13">The UvrABC repair system catalyzes the recognition and processing of DNA lesions. A damage recognition complex composed of 2 UvrA and 2 UvrB subunits scans DNA for abnormalities. Upon binding of the UvrA(2)B(2) complex to a putative damaged site, the DNA wraps around one UvrB monomer. DNA wrap is dependent on ATP binding by UvrB and probably causes local melting of the DNA helix, facilitating insertion of UvrB beta-hairpin between the DNA strands. Then UvrB probes one DNA strand for the presence of a lesion. If a lesion is found the UvrA subunits dissociate and the UvrB-DNA preincision complex is formed. This complex is subsequently bound by UvrC and the second UvrB is released. If no lesion is found, the DNA wraps around the other UvrB subunit that will check the other stand for damage.</text>
</comment>
<dbReference type="Pfam" id="PF17757">
    <property type="entry name" value="UvrB_inter"/>
    <property type="match status" value="1"/>
</dbReference>
<dbReference type="GO" id="GO:0009432">
    <property type="term" value="P:SOS response"/>
    <property type="evidence" value="ECO:0007669"/>
    <property type="project" value="UniProtKB-UniRule"/>
</dbReference>
<evidence type="ECO:0000313" key="19">
    <source>
        <dbReference type="EMBL" id="KIO76980.1"/>
    </source>
</evidence>
<dbReference type="EMBL" id="JXRA01000049">
    <property type="protein sequence ID" value="KIO76980.1"/>
    <property type="molecule type" value="Genomic_DNA"/>
</dbReference>
<dbReference type="GO" id="GO:0009380">
    <property type="term" value="C:excinuclease repair complex"/>
    <property type="evidence" value="ECO:0007669"/>
    <property type="project" value="InterPro"/>
</dbReference>
<dbReference type="CDD" id="cd18790">
    <property type="entry name" value="SF2_C_UvrB"/>
    <property type="match status" value="1"/>
</dbReference>
<dbReference type="Gene3D" id="4.10.860.10">
    <property type="entry name" value="UVR domain"/>
    <property type="match status" value="1"/>
</dbReference>